<organism evidence="3 4">
    <name type="scientific">Coprobacter tertius</name>
    <dbReference type="NCBI Taxonomy" id="2944915"/>
    <lineage>
        <taxon>Bacteria</taxon>
        <taxon>Pseudomonadati</taxon>
        <taxon>Bacteroidota</taxon>
        <taxon>Bacteroidia</taxon>
        <taxon>Bacteroidales</taxon>
        <taxon>Barnesiellaceae</taxon>
        <taxon>Coprobacter</taxon>
    </lineage>
</organism>
<sequence>MQTFDFKHILPLQIRFNDIDALGHVNNSVYFSFYDLGKSSYFEAVEKGPIDWRATDIVIANVHADFLAPIFMHNKIAVRTAVAEIGNKSLRMVQQIIDTDKGDIKSECTTIMVGFDPKTSEAKEISNEWRSKISLFEERDVNRIH</sequence>
<dbReference type="CDD" id="cd00586">
    <property type="entry name" value="4HBT"/>
    <property type="match status" value="1"/>
</dbReference>
<comment type="caution">
    <text evidence="3">The sequence shown here is derived from an EMBL/GenBank/DDBJ whole genome shotgun (WGS) entry which is preliminary data.</text>
</comment>
<evidence type="ECO:0000313" key="4">
    <source>
        <dbReference type="Proteomes" id="UP001205603"/>
    </source>
</evidence>
<comment type="similarity">
    <text evidence="1">Belongs to the 4-hydroxybenzoyl-CoA thioesterase family.</text>
</comment>
<dbReference type="PANTHER" id="PTHR31793">
    <property type="entry name" value="4-HYDROXYBENZOYL-COA THIOESTERASE FAMILY MEMBER"/>
    <property type="match status" value="1"/>
</dbReference>
<gene>
    <name evidence="3" type="ORF">NMU02_01435</name>
</gene>
<accession>A0ABT1MEF3</accession>
<dbReference type="PANTHER" id="PTHR31793:SF27">
    <property type="entry name" value="NOVEL THIOESTERASE SUPERFAMILY DOMAIN AND SAPOSIN A-TYPE DOMAIN CONTAINING PROTEIN (0610012H03RIK)"/>
    <property type="match status" value="1"/>
</dbReference>
<dbReference type="Pfam" id="PF13279">
    <property type="entry name" value="4HBT_2"/>
    <property type="match status" value="1"/>
</dbReference>
<evidence type="ECO:0000256" key="2">
    <source>
        <dbReference type="ARBA" id="ARBA00022801"/>
    </source>
</evidence>
<protein>
    <submittedName>
        <fullName evidence="3">Acyl-CoA thioesterase</fullName>
    </submittedName>
</protein>
<dbReference type="SUPFAM" id="SSF54637">
    <property type="entry name" value="Thioesterase/thiol ester dehydrase-isomerase"/>
    <property type="match status" value="1"/>
</dbReference>
<proteinExistence type="inferred from homology"/>
<reference evidence="3 4" key="1">
    <citation type="submission" date="2022-07" db="EMBL/GenBank/DDBJ databases">
        <title>Fecal culturing of patients with breast cancer.</title>
        <authorList>
            <person name="Teng N.M.Y."/>
            <person name="Kiu R."/>
            <person name="Evans R."/>
            <person name="Baker D.J."/>
            <person name="Zenner C."/>
            <person name="Robinson S.D."/>
            <person name="Hall L.J."/>
        </authorList>
    </citation>
    <scope>NUCLEOTIDE SEQUENCE [LARGE SCALE GENOMIC DNA]</scope>
    <source>
        <strain evidence="3 4">LH1063</strain>
    </source>
</reference>
<name>A0ABT1MEF3_9BACT</name>
<dbReference type="Proteomes" id="UP001205603">
    <property type="component" value="Unassembled WGS sequence"/>
</dbReference>
<evidence type="ECO:0000256" key="1">
    <source>
        <dbReference type="ARBA" id="ARBA00005953"/>
    </source>
</evidence>
<evidence type="ECO:0000313" key="3">
    <source>
        <dbReference type="EMBL" id="MCP9610756.1"/>
    </source>
</evidence>
<keyword evidence="4" id="KW-1185">Reference proteome</keyword>
<dbReference type="InterPro" id="IPR050563">
    <property type="entry name" value="4-hydroxybenzoyl-CoA_TE"/>
</dbReference>
<dbReference type="Gene3D" id="3.10.129.10">
    <property type="entry name" value="Hotdog Thioesterase"/>
    <property type="match status" value="1"/>
</dbReference>
<dbReference type="EMBL" id="JANDHW010000001">
    <property type="protein sequence ID" value="MCP9610756.1"/>
    <property type="molecule type" value="Genomic_DNA"/>
</dbReference>
<keyword evidence="2" id="KW-0378">Hydrolase</keyword>
<dbReference type="InterPro" id="IPR029069">
    <property type="entry name" value="HotDog_dom_sf"/>
</dbReference>
<dbReference type="RefSeq" id="WP_255025333.1">
    <property type="nucleotide sequence ID" value="NZ_JANDHW010000001.1"/>
</dbReference>